<organism evidence="5 6">
    <name type="scientific">Oncorhynchus tshawytscha</name>
    <name type="common">Chinook salmon</name>
    <name type="synonym">Salmo tshawytscha</name>
    <dbReference type="NCBI Taxonomy" id="74940"/>
    <lineage>
        <taxon>Eukaryota</taxon>
        <taxon>Metazoa</taxon>
        <taxon>Chordata</taxon>
        <taxon>Craniata</taxon>
        <taxon>Vertebrata</taxon>
        <taxon>Euteleostomi</taxon>
        <taxon>Actinopterygii</taxon>
        <taxon>Neopterygii</taxon>
        <taxon>Teleostei</taxon>
        <taxon>Protacanthopterygii</taxon>
        <taxon>Salmoniformes</taxon>
        <taxon>Salmonidae</taxon>
        <taxon>Salmoninae</taxon>
        <taxon>Oncorhynchus</taxon>
    </lineage>
</organism>
<gene>
    <name evidence="5" type="primary">LOC112259732</name>
</gene>
<dbReference type="Gene3D" id="3.40.50.1820">
    <property type="entry name" value="alpha/beta hydrolase"/>
    <property type="match status" value="1"/>
</dbReference>
<accession>A0A8C8EG12</accession>
<dbReference type="InterPro" id="IPR006862">
    <property type="entry name" value="Thio_Ohase/aa_AcTrfase"/>
</dbReference>
<feature type="active site" description="Charge relay system" evidence="2">
    <location>
        <position position="250"/>
    </location>
</feature>
<feature type="active site" description="Charge relay system" evidence="2">
    <location>
        <position position="343"/>
    </location>
</feature>
<dbReference type="GO" id="GO:0047617">
    <property type="term" value="F:fatty acyl-CoA hydrolase activity"/>
    <property type="evidence" value="ECO:0007669"/>
    <property type="project" value="TreeGrafter"/>
</dbReference>
<reference evidence="5" key="2">
    <citation type="submission" date="2025-09" db="UniProtKB">
        <authorList>
            <consortium name="Ensembl"/>
        </authorList>
    </citation>
    <scope>IDENTIFICATION</scope>
</reference>
<name>A0A8C8EG12_ONCTS</name>
<feature type="domain" description="BAAT/Acyl-CoA thioester hydrolase C-terminal" evidence="4">
    <location>
        <begin position="223"/>
        <end position="432"/>
    </location>
</feature>
<sequence length="444" mass="48832">FKKWDISTTTICDMNSVPVLTVKPWRALFDEKFHVVVGNLPPTQEVTLHSLHQSEDTDYWEAFGHYVSDAQGRVTVAKDESFGGTYEGVDPMGLLVSMRPIPGSRTGLRFRIKEVHTPMVVHISVYRGHVSQGFREQVALASVVTERWYMAPGVRRVDITEGGVTGTLFLPPGPGPFPGVLDMWGGGGGLVEYRAALLASHGFAAMALMYLFPDAQKAATIGFHYIENAFRLLQDHPLVASDKIALLGTSFGASVALSLAVSETVKPICCVCISGSHVLTLKANQSIAESFKVMKEHVHKSRMDENNCIIWRDTLLPIPEDSDLKVDVGRITCPLLLVVGQDDTNWAAVESADDMTQMMERAGNSHLLTTLSYPGAGHLIEPPYGPHCRACTFVLQPGQQRVVVLWGGLAKPHAVAQEDSWKKILDFLQEHLCHSVKPHVYSRL</sequence>
<dbReference type="Pfam" id="PF08840">
    <property type="entry name" value="BAAT_C"/>
    <property type="match status" value="1"/>
</dbReference>
<dbReference type="SUPFAM" id="SSF53474">
    <property type="entry name" value="alpha/beta-Hydrolases"/>
    <property type="match status" value="1"/>
</dbReference>
<dbReference type="InterPro" id="IPR042490">
    <property type="entry name" value="Thio_Ohase/BAAT_N"/>
</dbReference>
<dbReference type="Ensembl" id="ENSOTST00005000631.2">
    <property type="protein sequence ID" value="ENSOTSP00005000532.1"/>
    <property type="gene ID" value="ENSOTSG00005000357.2"/>
</dbReference>
<feature type="domain" description="Acyl-CoA thioester hydrolase/bile acid-CoA amino acid N-acetyltransferase" evidence="3">
    <location>
        <begin position="30"/>
        <end position="161"/>
    </location>
</feature>
<dbReference type="PANTHER" id="PTHR10824:SF36">
    <property type="entry name" value="ACYL-COA THIOESTERASE 17-RELATED"/>
    <property type="match status" value="1"/>
</dbReference>
<keyword evidence="6" id="KW-1185">Reference proteome</keyword>
<dbReference type="PANTHER" id="PTHR10824">
    <property type="entry name" value="ACYL-COENZYME A THIOESTERASE-RELATED"/>
    <property type="match status" value="1"/>
</dbReference>
<dbReference type="FunFam" id="3.40.50.1820:FF:000024">
    <property type="entry name" value="acyl-coenzyme A thioesterase 4"/>
    <property type="match status" value="1"/>
</dbReference>
<evidence type="ECO:0000259" key="4">
    <source>
        <dbReference type="Pfam" id="PF08840"/>
    </source>
</evidence>
<proteinExistence type="inferred from homology"/>
<evidence type="ECO:0000256" key="2">
    <source>
        <dbReference type="PIRSR" id="PIRSR016521-1"/>
    </source>
</evidence>
<dbReference type="Gene3D" id="2.60.40.2240">
    <property type="entry name" value="Acyl-CoA thioester hydrolase/BAAT N-terminal domain"/>
    <property type="match status" value="1"/>
</dbReference>
<feature type="active site" description="Charge relay system" evidence="2">
    <location>
        <position position="378"/>
    </location>
</feature>
<comment type="similarity">
    <text evidence="1">Belongs to the C/M/P thioester hydrolase family.</text>
</comment>
<evidence type="ECO:0000259" key="3">
    <source>
        <dbReference type="Pfam" id="PF04775"/>
    </source>
</evidence>
<dbReference type="Pfam" id="PF04775">
    <property type="entry name" value="Bile_Hydr_Trans"/>
    <property type="match status" value="1"/>
</dbReference>
<dbReference type="GO" id="GO:0006631">
    <property type="term" value="P:fatty acid metabolic process"/>
    <property type="evidence" value="ECO:0007669"/>
    <property type="project" value="TreeGrafter"/>
</dbReference>
<dbReference type="InterPro" id="IPR014940">
    <property type="entry name" value="BAAT_C"/>
</dbReference>
<protein>
    <submittedName>
        <fullName evidence="5">Uncharacterized protein</fullName>
    </submittedName>
</protein>
<reference evidence="5" key="1">
    <citation type="submission" date="2025-08" db="UniProtKB">
        <authorList>
            <consortium name="Ensembl"/>
        </authorList>
    </citation>
    <scope>IDENTIFICATION</scope>
</reference>
<dbReference type="FunFam" id="2.60.40.2240:FF:000002">
    <property type="entry name" value="Acyl-CoA thioesterase 18"/>
    <property type="match status" value="1"/>
</dbReference>
<dbReference type="GeneTree" id="ENSGT01010000222336"/>
<evidence type="ECO:0000313" key="6">
    <source>
        <dbReference type="Proteomes" id="UP000694402"/>
    </source>
</evidence>
<dbReference type="AlphaFoldDB" id="A0A8C8EG12"/>
<dbReference type="Proteomes" id="UP000694402">
    <property type="component" value="Unassembled WGS sequence"/>
</dbReference>
<dbReference type="GO" id="GO:0006637">
    <property type="term" value="P:acyl-CoA metabolic process"/>
    <property type="evidence" value="ECO:0007669"/>
    <property type="project" value="InterPro"/>
</dbReference>
<dbReference type="InterPro" id="IPR029058">
    <property type="entry name" value="AB_hydrolase_fold"/>
</dbReference>
<dbReference type="InterPro" id="IPR016662">
    <property type="entry name" value="Acyl-CoA_thioEstase_long-chain"/>
</dbReference>
<dbReference type="PIRSF" id="PIRSF016521">
    <property type="entry name" value="Acyl-CoA_hydro"/>
    <property type="match status" value="1"/>
</dbReference>
<evidence type="ECO:0000313" key="5">
    <source>
        <dbReference type="Ensembl" id="ENSOTSP00005000532.1"/>
    </source>
</evidence>
<evidence type="ECO:0000256" key="1">
    <source>
        <dbReference type="ARBA" id="ARBA00006538"/>
    </source>
</evidence>